<gene>
    <name evidence="2" type="ORF">TDIB3V08_LOCUS8763</name>
</gene>
<evidence type="ECO:0000256" key="1">
    <source>
        <dbReference type="SAM" id="MobiDB-lite"/>
    </source>
</evidence>
<dbReference type="AlphaFoldDB" id="A0A7R8ZCG3"/>
<name>A0A7R8ZCG3_TIMDO</name>
<accession>A0A7R8ZCG3</accession>
<reference evidence="2" key="1">
    <citation type="submission" date="2020-11" db="EMBL/GenBank/DDBJ databases">
        <authorList>
            <person name="Tran Van P."/>
        </authorList>
    </citation>
    <scope>NUCLEOTIDE SEQUENCE</scope>
</reference>
<protein>
    <submittedName>
        <fullName evidence="2">Uncharacterized protein</fullName>
    </submittedName>
</protein>
<organism evidence="2">
    <name type="scientific">Timema douglasi</name>
    <name type="common">Walking stick</name>
    <dbReference type="NCBI Taxonomy" id="61478"/>
    <lineage>
        <taxon>Eukaryota</taxon>
        <taxon>Metazoa</taxon>
        <taxon>Ecdysozoa</taxon>
        <taxon>Arthropoda</taxon>
        <taxon>Hexapoda</taxon>
        <taxon>Insecta</taxon>
        <taxon>Pterygota</taxon>
        <taxon>Neoptera</taxon>
        <taxon>Polyneoptera</taxon>
        <taxon>Phasmatodea</taxon>
        <taxon>Timematodea</taxon>
        <taxon>Timematoidea</taxon>
        <taxon>Timematidae</taxon>
        <taxon>Timema</taxon>
    </lineage>
</organism>
<sequence length="157" mass="17702">MIKSHLSQVTGMEVYLKKDFLQYTGRGGDVGMLSVPFFTPLPRSTIRLDLHVQFCTPLLVKVKPLDGYKMTEKLSLKLRQLLTTGRKLLLIMLYHMWTSSALHVAVCGEVTDEDIDAGVFNKNIQAEDRASSDEEENSSVTQERPIPSADEAMDYIH</sequence>
<feature type="region of interest" description="Disordered" evidence="1">
    <location>
        <begin position="126"/>
        <end position="157"/>
    </location>
</feature>
<evidence type="ECO:0000313" key="2">
    <source>
        <dbReference type="EMBL" id="CAD7202581.1"/>
    </source>
</evidence>
<dbReference type="EMBL" id="OA569551">
    <property type="protein sequence ID" value="CAD7202581.1"/>
    <property type="molecule type" value="Genomic_DNA"/>
</dbReference>
<proteinExistence type="predicted"/>